<proteinExistence type="predicted"/>
<dbReference type="AlphaFoldDB" id="A0A9W8VLA6"/>
<keyword evidence="3" id="KW-1185">Reference proteome</keyword>
<accession>A0A9W8VLA6</accession>
<reference evidence="2" key="1">
    <citation type="submission" date="2022-09" db="EMBL/GenBank/DDBJ databases">
        <title>Fusarium specimens isolated from Avocado Roots.</title>
        <authorList>
            <person name="Stajich J."/>
            <person name="Roper C."/>
            <person name="Heimlech-Rivalta G."/>
        </authorList>
    </citation>
    <scope>NUCLEOTIDE SEQUENCE</scope>
    <source>
        <strain evidence="2">CF00136</strain>
    </source>
</reference>
<evidence type="ECO:0000313" key="3">
    <source>
        <dbReference type="Proteomes" id="UP001152049"/>
    </source>
</evidence>
<name>A0A9W8VLA6_9HYPO</name>
<evidence type="ECO:0000256" key="1">
    <source>
        <dbReference type="SAM" id="MobiDB-lite"/>
    </source>
</evidence>
<dbReference type="Proteomes" id="UP001152049">
    <property type="component" value="Unassembled WGS sequence"/>
</dbReference>
<gene>
    <name evidence="2" type="ORF">NW762_003087</name>
</gene>
<protein>
    <submittedName>
        <fullName evidence="2">Uncharacterized protein</fullName>
    </submittedName>
</protein>
<dbReference type="OrthoDB" id="10518111at2759"/>
<organism evidence="2 3">
    <name type="scientific">Fusarium torreyae</name>
    <dbReference type="NCBI Taxonomy" id="1237075"/>
    <lineage>
        <taxon>Eukaryota</taxon>
        <taxon>Fungi</taxon>
        <taxon>Dikarya</taxon>
        <taxon>Ascomycota</taxon>
        <taxon>Pezizomycotina</taxon>
        <taxon>Sordariomycetes</taxon>
        <taxon>Hypocreomycetidae</taxon>
        <taxon>Hypocreales</taxon>
        <taxon>Nectriaceae</taxon>
        <taxon>Fusarium</taxon>
    </lineage>
</organism>
<dbReference type="EMBL" id="JAOQAZ010000004">
    <property type="protein sequence ID" value="KAJ4266989.1"/>
    <property type="molecule type" value="Genomic_DNA"/>
</dbReference>
<comment type="caution">
    <text evidence="2">The sequence shown here is derived from an EMBL/GenBank/DDBJ whole genome shotgun (WGS) entry which is preliminary data.</text>
</comment>
<evidence type="ECO:0000313" key="2">
    <source>
        <dbReference type="EMBL" id="KAJ4266989.1"/>
    </source>
</evidence>
<feature type="region of interest" description="Disordered" evidence="1">
    <location>
        <begin position="25"/>
        <end position="64"/>
    </location>
</feature>
<feature type="compositionally biased region" description="Basic and acidic residues" evidence="1">
    <location>
        <begin position="55"/>
        <end position="64"/>
    </location>
</feature>
<sequence>MADNPNESGDRASKESIPLIAEAETMSIYKPPKPEDKTQLISSGESARRVRGKGKAADGKEDKK</sequence>